<proteinExistence type="predicted"/>
<comment type="caution">
    <text evidence="2">The sequence shown here is derived from an EMBL/GenBank/DDBJ whole genome shotgun (WGS) entry which is preliminary data.</text>
</comment>
<feature type="transmembrane region" description="Helical" evidence="1">
    <location>
        <begin position="35"/>
        <end position="58"/>
    </location>
</feature>
<evidence type="ECO:0008006" key="4">
    <source>
        <dbReference type="Google" id="ProtNLM"/>
    </source>
</evidence>
<name>A0A2G6MQL1_9BACT</name>
<evidence type="ECO:0000256" key="1">
    <source>
        <dbReference type="SAM" id="Phobius"/>
    </source>
</evidence>
<reference evidence="2 3" key="1">
    <citation type="submission" date="2017-10" db="EMBL/GenBank/DDBJ databases">
        <title>Novel microbial diversity and functional potential in the marine mammal oral microbiome.</title>
        <authorList>
            <person name="Dudek N.K."/>
            <person name="Sun C.L."/>
            <person name="Burstein D."/>
            <person name="Kantor R.S."/>
            <person name="Aliaga Goltsman D.S."/>
            <person name="Bik E.M."/>
            <person name="Thomas B.C."/>
            <person name="Banfield J.F."/>
            <person name="Relman D.A."/>
        </authorList>
    </citation>
    <scope>NUCLEOTIDE SEQUENCE [LARGE SCALE GENOMIC DNA]</scope>
    <source>
        <strain evidence="2">DOLJORAL78_47_202</strain>
    </source>
</reference>
<evidence type="ECO:0000313" key="2">
    <source>
        <dbReference type="EMBL" id="PIE62383.1"/>
    </source>
</evidence>
<sequence length="170" mass="19489">MMNFIFFFFSTLGMVLIQTVVLPDFSWFPHCFDLMIINVLYLSLVYPGYWAGFWLMIIGIIMDSLSGAPFFLHTMAYISIYLIIFFLRRLVFPRSTIFVFIVGLASACIYQALVIFSVFLLQGRNAISAADYSLYIGQVIWAAIGIPMGVWLLETMHQSFLHALKQSHRG</sequence>
<feature type="transmembrane region" description="Helical" evidence="1">
    <location>
        <begin position="70"/>
        <end position="91"/>
    </location>
</feature>
<dbReference type="Proteomes" id="UP000231203">
    <property type="component" value="Unassembled WGS sequence"/>
</dbReference>
<gene>
    <name evidence="2" type="ORF">CSA25_05405</name>
</gene>
<protein>
    <recommendedName>
        <fullName evidence="4">Rod shape-determining protein MreD</fullName>
    </recommendedName>
</protein>
<keyword evidence="1" id="KW-1133">Transmembrane helix</keyword>
<accession>A0A2G6MQL1</accession>
<feature type="transmembrane region" description="Helical" evidence="1">
    <location>
        <begin position="132"/>
        <end position="153"/>
    </location>
</feature>
<keyword evidence="1" id="KW-0472">Membrane</keyword>
<keyword evidence="1" id="KW-0812">Transmembrane</keyword>
<feature type="transmembrane region" description="Helical" evidence="1">
    <location>
        <begin position="97"/>
        <end position="120"/>
    </location>
</feature>
<organism evidence="2 3">
    <name type="scientific">Desulfobacter postgatei</name>
    <dbReference type="NCBI Taxonomy" id="2293"/>
    <lineage>
        <taxon>Bacteria</taxon>
        <taxon>Pseudomonadati</taxon>
        <taxon>Thermodesulfobacteriota</taxon>
        <taxon>Desulfobacteria</taxon>
        <taxon>Desulfobacterales</taxon>
        <taxon>Desulfobacteraceae</taxon>
        <taxon>Desulfobacter</taxon>
    </lineage>
</organism>
<dbReference type="EMBL" id="PDTI01000047">
    <property type="protein sequence ID" value="PIE62383.1"/>
    <property type="molecule type" value="Genomic_DNA"/>
</dbReference>
<evidence type="ECO:0000313" key="3">
    <source>
        <dbReference type="Proteomes" id="UP000231203"/>
    </source>
</evidence>
<dbReference type="AlphaFoldDB" id="A0A2G6MQL1"/>